<accession>A0A2P8I4Y6</accession>
<evidence type="ECO:0000313" key="2">
    <source>
        <dbReference type="EMBL" id="PSL53531.1"/>
    </source>
</evidence>
<gene>
    <name evidence="2" type="ORF">B0I31_109321</name>
</gene>
<dbReference type="EMBL" id="PYAX01000009">
    <property type="protein sequence ID" value="PSL53531.1"/>
    <property type="molecule type" value="Genomic_DNA"/>
</dbReference>
<dbReference type="InterPro" id="IPR043714">
    <property type="entry name" value="DUF5655"/>
</dbReference>
<dbReference type="RefSeq" id="WP_106618215.1">
    <property type="nucleotide sequence ID" value="NZ_PYAX01000009.1"/>
</dbReference>
<evidence type="ECO:0000259" key="1">
    <source>
        <dbReference type="Pfam" id="PF18899"/>
    </source>
</evidence>
<proteinExistence type="predicted"/>
<name>A0A2P8I4Y6_SACCR</name>
<dbReference type="Proteomes" id="UP000241118">
    <property type="component" value="Unassembled WGS sequence"/>
</dbReference>
<protein>
    <recommendedName>
        <fullName evidence="1">DUF5655 domain-containing protein</fullName>
    </recommendedName>
</protein>
<keyword evidence="3" id="KW-1185">Reference proteome</keyword>
<comment type="caution">
    <text evidence="2">The sequence shown here is derived from an EMBL/GenBank/DDBJ whole genome shotgun (WGS) entry which is preliminary data.</text>
</comment>
<reference evidence="2 3" key="1">
    <citation type="submission" date="2018-03" db="EMBL/GenBank/DDBJ databases">
        <title>Genomic Encyclopedia of Type Strains, Phase III (KMG-III): the genomes of soil and plant-associated and newly described type strains.</title>
        <authorList>
            <person name="Whitman W."/>
        </authorList>
    </citation>
    <scope>NUCLEOTIDE SEQUENCE [LARGE SCALE GENOMIC DNA]</scope>
    <source>
        <strain evidence="2 3">CGMCC 4.7097</strain>
    </source>
</reference>
<dbReference type="OrthoDB" id="3530622at2"/>
<sequence>MSPVVVAENWREMVDWSVALLRRGTGEGVPEWNRRVLSSGLDNERDLRVWLREQGVSGYPQMLLVMERFGYPELLSASSDALVDAQYADRPELRPILDRLLAEAALLGPMHVQARKTYVALVTPRRTFAVVKASTRARVDLGLRLAGHPPTGRLEPAGSLGNDTITLRIGIGSADDIDDDTLTYLRHAYTANT</sequence>
<dbReference type="Pfam" id="PF18899">
    <property type="entry name" value="DUF5655"/>
    <property type="match status" value="1"/>
</dbReference>
<feature type="domain" description="DUF5655" evidence="1">
    <location>
        <begin position="83"/>
        <end position="190"/>
    </location>
</feature>
<organism evidence="2 3">
    <name type="scientific">Saccharothrix carnea</name>
    <dbReference type="NCBI Taxonomy" id="1280637"/>
    <lineage>
        <taxon>Bacteria</taxon>
        <taxon>Bacillati</taxon>
        <taxon>Actinomycetota</taxon>
        <taxon>Actinomycetes</taxon>
        <taxon>Pseudonocardiales</taxon>
        <taxon>Pseudonocardiaceae</taxon>
        <taxon>Saccharothrix</taxon>
    </lineage>
</organism>
<dbReference type="AlphaFoldDB" id="A0A2P8I4Y6"/>
<evidence type="ECO:0000313" key="3">
    <source>
        <dbReference type="Proteomes" id="UP000241118"/>
    </source>
</evidence>